<dbReference type="Proteomes" id="UP000431269">
    <property type="component" value="Chromosome"/>
</dbReference>
<name>A0A6I6MK28_9CAUL</name>
<protein>
    <submittedName>
        <fullName evidence="2">Uncharacterized protein</fullName>
    </submittedName>
</protein>
<dbReference type="KEGG" id="tsv:DSM104635_01097"/>
<organism evidence="2 3">
    <name type="scientific">Terricaulis silvestris</name>
    <dbReference type="NCBI Taxonomy" id="2686094"/>
    <lineage>
        <taxon>Bacteria</taxon>
        <taxon>Pseudomonadati</taxon>
        <taxon>Pseudomonadota</taxon>
        <taxon>Alphaproteobacteria</taxon>
        <taxon>Caulobacterales</taxon>
        <taxon>Caulobacteraceae</taxon>
        <taxon>Terricaulis</taxon>
    </lineage>
</organism>
<sequence>MLTCLALMLNVSLAELPSLATEVEAEARTLTAQTEITPAFLTEIVEFSGDAERLSVALRAAGVEQDLPCIFHGIAEDARERAAEFQSADDQAERDAAFMNLRVLLDDAILIAPMAASAAADRAAEQAVAQR</sequence>
<evidence type="ECO:0000256" key="1">
    <source>
        <dbReference type="SAM" id="SignalP"/>
    </source>
</evidence>
<dbReference type="EMBL" id="CP047045">
    <property type="protein sequence ID" value="QGZ94281.1"/>
    <property type="molecule type" value="Genomic_DNA"/>
</dbReference>
<accession>A0A6I6MK28</accession>
<feature type="signal peptide" evidence="1">
    <location>
        <begin position="1"/>
        <end position="20"/>
    </location>
</feature>
<evidence type="ECO:0000313" key="2">
    <source>
        <dbReference type="EMBL" id="QGZ94281.1"/>
    </source>
</evidence>
<reference evidence="3" key="1">
    <citation type="submission" date="2019-12" db="EMBL/GenBank/DDBJ databases">
        <title>Complete genome of Terracaulis silvestris 0127_4.</title>
        <authorList>
            <person name="Vieira S."/>
            <person name="Riedel T."/>
            <person name="Sproer C."/>
            <person name="Pascual J."/>
            <person name="Boedeker C."/>
            <person name="Overmann J."/>
        </authorList>
    </citation>
    <scope>NUCLEOTIDE SEQUENCE [LARGE SCALE GENOMIC DNA]</scope>
    <source>
        <strain evidence="3">0127_4</strain>
    </source>
</reference>
<dbReference type="RefSeq" id="WP_158765230.1">
    <property type="nucleotide sequence ID" value="NZ_CP047045.1"/>
</dbReference>
<evidence type="ECO:0000313" key="3">
    <source>
        <dbReference type="Proteomes" id="UP000431269"/>
    </source>
</evidence>
<keyword evidence="1" id="KW-0732">Signal</keyword>
<keyword evidence="3" id="KW-1185">Reference proteome</keyword>
<feature type="chain" id="PRO_5026200192" evidence="1">
    <location>
        <begin position="21"/>
        <end position="131"/>
    </location>
</feature>
<proteinExistence type="predicted"/>
<dbReference type="AlphaFoldDB" id="A0A6I6MK28"/>
<gene>
    <name evidence="2" type="ORF">DSM104635_01097</name>
</gene>